<feature type="domain" description="USP" evidence="1">
    <location>
        <begin position="1"/>
        <end position="110"/>
    </location>
</feature>
<proteinExistence type="predicted"/>
<protein>
    <recommendedName>
        <fullName evidence="1">USP domain-containing protein</fullName>
    </recommendedName>
</protein>
<accession>A0ABV0QQA4</accession>
<sequence>FPNIGNSCYLNATLQSLLSLEDFFRSITCTKKIWSLVPSEDKLVILFILLHLRVIIDVQDAHEFLITVLSQIQSFAPQLQKTASYLGTNYTCPVKKYMLFRMESTRTCKM</sequence>
<feature type="non-terminal residue" evidence="2">
    <location>
        <position position="1"/>
    </location>
</feature>
<reference evidence="2 3" key="1">
    <citation type="submission" date="2021-06" db="EMBL/GenBank/DDBJ databases">
        <authorList>
            <person name="Palmer J.M."/>
        </authorList>
    </citation>
    <scope>NUCLEOTIDE SEQUENCE [LARGE SCALE GENOMIC DNA]</scope>
    <source>
        <strain evidence="2 3">XC_2019</strain>
        <tissue evidence="2">Muscle</tissue>
    </source>
</reference>
<organism evidence="2 3">
    <name type="scientific">Xenoophorus captivus</name>
    <dbReference type="NCBI Taxonomy" id="1517983"/>
    <lineage>
        <taxon>Eukaryota</taxon>
        <taxon>Metazoa</taxon>
        <taxon>Chordata</taxon>
        <taxon>Craniata</taxon>
        <taxon>Vertebrata</taxon>
        <taxon>Euteleostomi</taxon>
        <taxon>Actinopterygii</taxon>
        <taxon>Neopterygii</taxon>
        <taxon>Teleostei</taxon>
        <taxon>Neoteleostei</taxon>
        <taxon>Acanthomorphata</taxon>
        <taxon>Ovalentaria</taxon>
        <taxon>Atherinomorphae</taxon>
        <taxon>Cyprinodontiformes</taxon>
        <taxon>Goodeidae</taxon>
        <taxon>Xenoophorus</taxon>
    </lineage>
</organism>
<dbReference type="InterPro" id="IPR028889">
    <property type="entry name" value="USP"/>
</dbReference>
<dbReference type="EMBL" id="JAHRIN010018481">
    <property type="protein sequence ID" value="MEQ2197996.1"/>
    <property type="molecule type" value="Genomic_DNA"/>
</dbReference>
<dbReference type="PROSITE" id="PS50235">
    <property type="entry name" value="USP_3"/>
    <property type="match status" value="1"/>
</dbReference>
<dbReference type="Gene3D" id="3.90.70.10">
    <property type="entry name" value="Cysteine proteinases"/>
    <property type="match status" value="1"/>
</dbReference>
<name>A0ABV0QQA4_9TELE</name>
<comment type="caution">
    <text evidence="2">The sequence shown here is derived from an EMBL/GenBank/DDBJ whole genome shotgun (WGS) entry which is preliminary data.</text>
</comment>
<evidence type="ECO:0000313" key="3">
    <source>
        <dbReference type="Proteomes" id="UP001434883"/>
    </source>
</evidence>
<dbReference type="Proteomes" id="UP001434883">
    <property type="component" value="Unassembled WGS sequence"/>
</dbReference>
<dbReference type="SUPFAM" id="SSF54001">
    <property type="entry name" value="Cysteine proteinases"/>
    <property type="match status" value="1"/>
</dbReference>
<evidence type="ECO:0000259" key="1">
    <source>
        <dbReference type="PROSITE" id="PS50235"/>
    </source>
</evidence>
<keyword evidence="3" id="KW-1185">Reference proteome</keyword>
<dbReference type="InterPro" id="IPR038765">
    <property type="entry name" value="Papain-like_cys_pep_sf"/>
</dbReference>
<evidence type="ECO:0000313" key="2">
    <source>
        <dbReference type="EMBL" id="MEQ2197996.1"/>
    </source>
</evidence>
<gene>
    <name evidence="2" type="ORF">XENOCAPTIV_006121</name>
</gene>